<name>A0A830D7Z7_9LAMI</name>
<dbReference type="EMBL" id="BMAC01008207">
    <property type="protein sequence ID" value="GFQ08668.1"/>
    <property type="molecule type" value="Genomic_DNA"/>
</dbReference>
<evidence type="ECO:0000313" key="3">
    <source>
        <dbReference type="Proteomes" id="UP000653305"/>
    </source>
</evidence>
<accession>A0A830D7Z7</accession>
<protein>
    <submittedName>
        <fullName evidence="2">Uncharacterized protein</fullName>
    </submittedName>
</protein>
<reference evidence="2" key="1">
    <citation type="submission" date="2020-07" db="EMBL/GenBank/DDBJ databases">
        <title>Ethylene signaling mediates host invasion by parasitic plants.</title>
        <authorList>
            <person name="Yoshida S."/>
        </authorList>
    </citation>
    <scope>NUCLEOTIDE SEQUENCE</scope>
    <source>
        <strain evidence="2">Okayama</strain>
    </source>
</reference>
<organism evidence="2 3">
    <name type="scientific">Phtheirospermum japonicum</name>
    <dbReference type="NCBI Taxonomy" id="374723"/>
    <lineage>
        <taxon>Eukaryota</taxon>
        <taxon>Viridiplantae</taxon>
        <taxon>Streptophyta</taxon>
        <taxon>Embryophyta</taxon>
        <taxon>Tracheophyta</taxon>
        <taxon>Spermatophyta</taxon>
        <taxon>Magnoliopsida</taxon>
        <taxon>eudicotyledons</taxon>
        <taxon>Gunneridae</taxon>
        <taxon>Pentapetalae</taxon>
        <taxon>asterids</taxon>
        <taxon>lamiids</taxon>
        <taxon>Lamiales</taxon>
        <taxon>Orobanchaceae</taxon>
        <taxon>Orobanchaceae incertae sedis</taxon>
        <taxon>Phtheirospermum</taxon>
    </lineage>
</organism>
<feature type="compositionally biased region" description="Polar residues" evidence="1">
    <location>
        <begin position="25"/>
        <end position="36"/>
    </location>
</feature>
<dbReference type="OrthoDB" id="118550at2759"/>
<keyword evidence="3" id="KW-1185">Reference proteome</keyword>
<evidence type="ECO:0000256" key="1">
    <source>
        <dbReference type="SAM" id="MobiDB-lite"/>
    </source>
</evidence>
<feature type="compositionally biased region" description="Polar residues" evidence="1">
    <location>
        <begin position="64"/>
        <end position="83"/>
    </location>
</feature>
<feature type="region of interest" description="Disordered" evidence="1">
    <location>
        <begin position="1"/>
        <end position="97"/>
    </location>
</feature>
<gene>
    <name evidence="2" type="ORF">PHJA_003010800</name>
</gene>
<dbReference type="Proteomes" id="UP000653305">
    <property type="component" value="Unassembled WGS sequence"/>
</dbReference>
<comment type="caution">
    <text evidence="2">The sequence shown here is derived from an EMBL/GenBank/DDBJ whole genome shotgun (WGS) entry which is preliminary data.</text>
</comment>
<evidence type="ECO:0000313" key="2">
    <source>
        <dbReference type="EMBL" id="GFQ08668.1"/>
    </source>
</evidence>
<proteinExistence type="predicted"/>
<sequence length="97" mass="9979">MGPPSLGPLTPGNSRPQAPGPQNPPSISGYGNSQPIHPNMSLMHQQGMYGPGPRFPLSAIQPPASASNSNFNPTSNSQSSFSHSMLRPVTGTKSGLG</sequence>
<dbReference type="AlphaFoldDB" id="A0A830D7Z7"/>